<evidence type="ECO:0000256" key="10">
    <source>
        <dbReference type="ARBA" id="ARBA00023132"/>
    </source>
</evidence>
<evidence type="ECO:0000256" key="7">
    <source>
        <dbReference type="ARBA" id="ARBA00022927"/>
    </source>
</evidence>
<organism evidence="13 14">
    <name type="scientific">Frankliniella occidentalis</name>
    <name type="common">Western flower thrips</name>
    <name type="synonym">Euthrips occidentalis</name>
    <dbReference type="NCBI Taxonomy" id="133901"/>
    <lineage>
        <taxon>Eukaryota</taxon>
        <taxon>Metazoa</taxon>
        <taxon>Ecdysozoa</taxon>
        <taxon>Arthropoda</taxon>
        <taxon>Hexapoda</taxon>
        <taxon>Insecta</taxon>
        <taxon>Pterygota</taxon>
        <taxon>Neoptera</taxon>
        <taxon>Paraneoptera</taxon>
        <taxon>Thysanoptera</taxon>
        <taxon>Terebrantia</taxon>
        <taxon>Thripoidea</taxon>
        <taxon>Thripidae</taxon>
        <taxon>Frankliniella</taxon>
    </lineage>
</organism>
<dbReference type="GO" id="GO:0031965">
    <property type="term" value="C:nuclear membrane"/>
    <property type="evidence" value="ECO:0007669"/>
    <property type="project" value="UniProtKB-SubCell"/>
</dbReference>
<keyword evidence="4" id="KW-0813">Transport</keyword>
<evidence type="ECO:0000256" key="1">
    <source>
        <dbReference type="ARBA" id="ARBA00004232"/>
    </source>
</evidence>
<evidence type="ECO:0000256" key="5">
    <source>
        <dbReference type="ARBA" id="ARBA00022692"/>
    </source>
</evidence>
<reference evidence="14" key="1">
    <citation type="submission" date="2025-08" db="UniProtKB">
        <authorList>
            <consortium name="RefSeq"/>
        </authorList>
    </citation>
    <scope>IDENTIFICATION</scope>
    <source>
        <tissue evidence="14">Whole organism</tissue>
    </source>
</reference>
<dbReference type="AlphaFoldDB" id="A0A9C6XBY4"/>
<dbReference type="Proteomes" id="UP000504606">
    <property type="component" value="Unplaced"/>
</dbReference>
<dbReference type="InterPro" id="IPR019049">
    <property type="entry name" value="Nucleoporin_prot_Ndc1/Nup"/>
</dbReference>
<keyword evidence="13" id="KW-1185">Reference proteome</keyword>
<dbReference type="GeneID" id="127752221"/>
<evidence type="ECO:0000256" key="4">
    <source>
        <dbReference type="ARBA" id="ARBA00022448"/>
    </source>
</evidence>
<dbReference type="GO" id="GO:0030674">
    <property type="term" value="F:protein-macromolecule adaptor activity"/>
    <property type="evidence" value="ECO:0007669"/>
    <property type="project" value="TreeGrafter"/>
</dbReference>
<sequence length="123" mass="13791">MEDAHARHLLLHSQHLSWGVQALAHLAAASLKRDVYGVVQKDLPAIIKTLVQLKSALERLPLHSHKRTMRPGTLEIRMKAALTSAVKRSLYILCNAFGPYLSDLPLSEDLRQVLGNYILYKEG</sequence>
<evidence type="ECO:0000313" key="14">
    <source>
        <dbReference type="RefSeq" id="XP_052132940.1"/>
    </source>
</evidence>
<gene>
    <name evidence="14" type="primary">LOC127752221</name>
</gene>
<keyword evidence="9" id="KW-0811">Translocation</keyword>
<accession>A0A9C6XBY4</accession>
<evidence type="ECO:0000256" key="12">
    <source>
        <dbReference type="ARBA" id="ARBA00023242"/>
    </source>
</evidence>
<keyword evidence="10" id="KW-0906">Nuclear pore complex</keyword>
<evidence type="ECO:0000256" key="6">
    <source>
        <dbReference type="ARBA" id="ARBA00022816"/>
    </source>
</evidence>
<evidence type="ECO:0000256" key="8">
    <source>
        <dbReference type="ARBA" id="ARBA00022989"/>
    </source>
</evidence>
<dbReference type="GO" id="GO:0006999">
    <property type="term" value="P:nuclear pore organization"/>
    <property type="evidence" value="ECO:0007669"/>
    <property type="project" value="TreeGrafter"/>
</dbReference>
<comment type="similarity">
    <text evidence="3">Belongs to the NDC1 family.</text>
</comment>
<keyword evidence="12" id="KW-0539">Nucleus</keyword>
<keyword evidence="11" id="KW-0472">Membrane</keyword>
<dbReference type="GO" id="GO:0015031">
    <property type="term" value="P:protein transport"/>
    <property type="evidence" value="ECO:0007669"/>
    <property type="project" value="UniProtKB-KW"/>
</dbReference>
<dbReference type="KEGG" id="foc:127752221"/>
<dbReference type="GO" id="GO:0051028">
    <property type="term" value="P:mRNA transport"/>
    <property type="evidence" value="ECO:0007669"/>
    <property type="project" value="UniProtKB-KW"/>
</dbReference>
<dbReference type="OrthoDB" id="67850at2759"/>
<proteinExistence type="inferred from homology"/>
<keyword evidence="5" id="KW-0812">Transmembrane</keyword>
<dbReference type="PANTHER" id="PTHR13269">
    <property type="entry name" value="NUCLEOPORIN NDC1"/>
    <property type="match status" value="1"/>
</dbReference>
<evidence type="ECO:0000256" key="2">
    <source>
        <dbReference type="ARBA" id="ARBA00004567"/>
    </source>
</evidence>
<name>A0A9C6XBY4_FRAOC</name>
<evidence type="ECO:0000256" key="11">
    <source>
        <dbReference type="ARBA" id="ARBA00023136"/>
    </source>
</evidence>
<keyword evidence="6" id="KW-0509">mRNA transport</keyword>
<keyword evidence="7" id="KW-0653">Protein transport</keyword>
<dbReference type="GO" id="GO:0070762">
    <property type="term" value="C:nuclear pore transmembrane ring"/>
    <property type="evidence" value="ECO:0007669"/>
    <property type="project" value="TreeGrafter"/>
</dbReference>
<dbReference type="PANTHER" id="PTHR13269:SF6">
    <property type="entry name" value="NUCLEOPORIN NDC1"/>
    <property type="match status" value="1"/>
</dbReference>
<evidence type="ECO:0000313" key="13">
    <source>
        <dbReference type="Proteomes" id="UP000504606"/>
    </source>
</evidence>
<protein>
    <submittedName>
        <fullName evidence="14">Nucleoporin Ndc1-like</fullName>
    </submittedName>
</protein>
<dbReference type="RefSeq" id="XP_052132940.1">
    <property type="nucleotide sequence ID" value="XM_052276980.1"/>
</dbReference>
<dbReference type="Pfam" id="PF09531">
    <property type="entry name" value="Ndc1_Nup"/>
    <property type="match status" value="1"/>
</dbReference>
<evidence type="ECO:0000256" key="3">
    <source>
        <dbReference type="ARBA" id="ARBA00005760"/>
    </source>
</evidence>
<keyword evidence="8" id="KW-1133">Transmembrane helix</keyword>
<comment type="subcellular location">
    <subcellularLocation>
        <location evidence="1">Nucleus membrane</location>
        <topology evidence="1">Multi-pass membrane protein</topology>
    </subcellularLocation>
    <subcellularLocation>
        <location evidence="2">Nucleus</location>
        <location evidence="2">Nuclear pore complex</location>
    </subcellularLocation>
</comment>
<evidence type="ECO:0000256" key="9">
    <source>
        <dbReference type="ARBA" id="ARBA00023010"/>
    </source>
</evidence>